<dbReference type="AlphaFoldDB" id="A0A9N9PB53"/>
<dbReference type="OrthoDB" id="2394824at2759"/>
<protein>
    <submittedName>
        <fullName evidence="1">22542_t:CDS:1</fullName>
    </submittedName>
</protein>
<proteinExistence type="predicted"/>
<organism evidence="1 2">
    <name type="scientific">Dentiscutata erythropus</name>
    <dbReference type="NCBI Taxonomy" id="1348616"/>
    <lineage>
        <taxon>Eukaryota</taxon>
        <taxon>Fungi</taxon>
        <taxon>Fungi incertae sedis</taxon>
        <taxon>Mucoromycota</taxon>
        <taxon>Glomeromycotina</taxon>
        <taxon>Glomeromycetes</taxon>
        <taxon>Diversisporales</taxon>
        <taxon>Gigasporaceae</taxon>
        <taxon>Dentiscutata</taxon>
    </lineage>
</organism>
<feature type="non-terminal residue" evidence="1">
    <location>
        <position position="1"/>
    </location>
</feature>
<comment type="caution">
    <text evidence="1">The sequence shown here is derived from an EMBL/GenBank/DDBJ whole genome shotgun (WGS) entry which is preliminary data.</text>
</comment>
<name>A0A9N9PB53_9GLOM</name>
<evidence type="ECO:0000313" key="2">
    <source>
        <dbReference type="Proteomes" id="UP000789405"/>
    </source>
</evidence>
<feature type="non-terminal residue" evidence="1">
    <location>
        <position position="45"/>
    </location>
</feature>
<accession>A0A9N9PB53</accession>
<dbReference type="EMBL" id="CAJVPY010063964">
    <property type="protein sequence ID" value="CAG8823829.1"/>
    <property type="molecule type" value="Genomic_DNA"/>
</dbReference>
<gene>
    <name evidence="1" type="ORF">DERYTH_LOCUS27575</name>
</gene>
<keyword evidence="2" id="KW-1185">Reference proteome</keyword>
<sequence length="45" mass="5213">PTALLHKFSNKGERVKNHLKKCQHFINKVGGIEEVSRILEIELEE</sequence>
<dbReference type="Proteomes" id="UP000789405">
    <property type="component" value="Unassembled WGS sequence"/>
</dbReference>
<reference evidence="1" key="1">
    <citation type="submission" date="2021-06" db="EMBL/GenBank/DDBJ databases">
        <authorList>
            <person name="Kallberg Y."/>
            <person name="Tangrot J."/>
            <person name="Rosling A."/>
        </authorList>
    </citation>
    <scope>NUCLEOTIDE SEQUENCE</scope>
    <source>
        <strain evidence="1">MA453B</strain>
    </source>
</reference>
<evidence type="ECO:0000313" key="1">
    <source>
        <dbReference type="EMBL" id="CAG8823829.1"/>
    </source>
</evidence>